<comment type="caution">
    <text evidence="2">The sequence shown here is derived from an EMBL/GenBank/DDBJ whole genome shotgun (WGS) entry which is preliminary data.</text>
</comment>
<feature type="compositionally biased region" description="Basic and acidic residues" evidence="1">
    <location>
        <begin position="8"/>
        <end position="25"/>
    </location>
</feature>
<evidence type="ECO:0000313" key="3">
    <source>
        <dbReference type="Proteomes" id="UP000828251"/>
    </source>
</evidence>
<evidence type="ECO:0000256" key="1">
    <source>
        <dbReference type="SAM" id="MobiDB-lite"/>
    </source>
</evidence>
<evidence type="ECO:0000313" key="2">
    <source>
        <dbReference type="EMBL" id="KAH1039254.1"/>
    </source>
</evidence>
<dbReference type="EMBL" id="JAIQCV010000012">
    <property type="protein sequence ID" value="KAH1039254.1"/>
    <property type="molecule type" value="Genomic_DNA"/>
</dbReference>
<name>A0A9D3ZJB2_9ROSI</name>
<reference evidence="2 3" key="1">
    <citation type="journal article" date="2021" name="Plant Biotechnol. J.">
        <title>Multi-omics assisted identification of the key and species-specific regulatory components of drought-tolerant mechanisms in Gossypium stocksii.</title>
        <authorList>
            <person name="Yu D."/>
            <person name="Ke L."/>
            <person name="Zhang D."/>
            <person name="Wu Y."/>
            <person name="Sun Y."/>
            <person name="Mei J."/>
            <person name="Sun J."/>
            <person name="Sun Y."/>
        </authorList>
    </citation>
    <scope>NUCLEOTIDE SEQUENCE [LARGE SCALE GENOMIC DNA]</scope>
    <source>
        <strain evidence="3">cv. E1</strain>
        <tissue evidence="2">Leaf</tissue>
    </source>
</reference>
<dbReference type="AlphaFoldDB" id="A0A9D3ZJB2"/>
<keyword evidence="3" id="KW-1185">Reference proteome</keyword>
<feature type="region of interest" description="Disordered" evidence="1">
    <location>
        <begin position="1"/>
        <end position="27"/>
    </location>
</feature>
<dbReference type="Proteomes" id="UP000828251">
    <property type="component" value="Unassembled WGS sequence"/>
</dbReference>
<gene>
    <name evidence="2" type="ORF">J1N35_040997</name>
</gene>
<organism evidence="2 3">
    <name type="scientific">Gossypium stocksii</name>
    <dbReference type="NCBI Taxonomy" id="47602"/>
    <lineage>
        <taxon>Eukaryota</taxon>
        <taxon>Viridiplantae</taxon>
        <taxon>Streptophyta</taxon>
        <taxon>Embryophyta</taxon>
        <taxon>Tracheophyta</taxon>
        <taxon>Spermatophyta</taxon>
        <taxon>Magnoliopsida</taxon>
        <taxon>eudicotyledons</taxon>
        <taxon>Gunneridae</taxon>
        <taxon>Pentapetalae</taxon>
        <taxon>rosids</taxon>
        <taxon>malvids</taxon>
        <taxon>Malvales</taxon>
        <taxon>Malvaceae</taxon>
        <taxon>Malvoideae</taxon>
        <taxon>Gossypium</taxon>
    </lineage>
</organism>
<protein>
    <submittedName>
        <fullName evidence="2">Uncharacterized protein</fullName>
    </submittedName>
</protein>
<sequence>MCSQGHGDGFKGENNGHDKGFEHKTRGAQGRAFFVSNNCGEWSVECNTQL</sequence>
<proteinExistence type="predicted"/>
<accession>A0A9D3ZJB2</accession>